<proteinExistence type="predicted"/>
<sequence>MVMTFGGSLGGGQVYIAQIRKLKSIPLEETTRNYNPGLVTKGWNKVVIVVKGSMVK</sequence>
<protein>
    <submittedName>
        <fullName evidence="1">Uncharacterized protein</fullName>
    </submittedName>
</protein>
<dbReference type="AlphaFoldDB" id="X0WUR9"/>
<evidence type="ECO:0000313" key="1">
    <source>
        <dbReference type="EMBL" id="GAG34400.1"/>
    </source>
</evidence>
<dbReference type="EMBL" id="BARS01046919">
    <property type="protein sequence ID" value="GAG34400.1"/>
    <property type="molecule type" value="Genomic_DNA"/>
</dbReference>
<comment type="caution">
    <text evidence="1">The sequence shown here is derived from an EMBL/GenBank/DDBJ whole genome shotgun (WGS) entry which is preliminary data.</text>
</comment>
<feature type="non-terminal residue" evidence="1">
    <location>
        <position position="56"/>
    </location>
</feature>
<name>X0WUR9_9ZZZZ</name>
<organism evidence="1">
    <name type="scientific">marine sediment metagenome</name>
    <dbReference type="NCBI Taxonomy" id="412755"/>
    <lineage>
        <taxon>unclassified sequences</taxon>
        <taxon>metagenomes</taxon>
        <taxon>ecological metagenomes</taxon>
    </lineage>
</organism>
<gene>
    <name evidence="1" type="ORF">S01H1_70546</name>
</gene>
<accession>X0WUR9</accession>
<reference evidence="1" key="1">
    <citation type="journal article" date="2014" name="Front. Microbiol.">
        <title>High frequency of phylogenetically diverse reductive dehalogenase-homologous genes in deep subseafloor sedimentary metagenomes.</title>
        <authorList>
            <person name="Kawai M."/>
            <person name="Futagami T."/>
            <person name="Toyoda A."/>
            <person name="Takaki Y."/>
            <person name="Nishi S."/>
            <person name="Hori S."/>
            <person name="Arai W."/>
            <person name="Tsubouchi T."/>
            <person name="Morono Y."/>
            <person name="Uchiyama I."/>
            <person name="Ito T."/>
            <person name="Fujiyama A."/>
            <person name="Inagaki F."/>
            <person name="Takami H."/>
        </authorList>
    </citation>
    <scope>NUCLEOTIDE SEQUENCE</scope>
    <source>
        <strain evidence="1">Expedition CK06-06</strain>
    </source>
</reference>